<comment type="caution">
    <text evidence="1">The sequence shown here is derived from an EMBL/GenBank/DDBJ whole genome shotgun (WGS) entry which is preliminary data.</text>
</comment>
<gene>
    <name evidence="1" type="ORF">HanXRQr2_Chr12g0559391</name>
</gene>
<keyword evidence="2" id="KW-1185">Reference proteome</keyword>
<protein>
    <submittedName>
        <fullName evidence="1">Uncharacterized protein</fullName>
    </submittedName>
</protein>
<dbReference type="Proteomes" id="UP000215914">
    <property type="component" value="Unassembled WGS sequence"/>
</dbReference>
<dbReference type="AlphaFoldDB" id="A0A9K3MXK2"/>
<evidence type="ECO:0000313" key="2">
    <source>
        <dbReference type="Proteomes" id="UP000215914"/>
    </source>
</evidence>
<proteinExistence type="predicted"/>
<dbReference type="EMBL" id="MNCJ02000327">
    <property type="protein sequence ID" value="KAF5779435.1"/>
    <property type="molecule type" value="Genomic_DNA"/>
</dbReference>
<accession>A0A9K3MXK2</accession>
<sequence length="42" mass="4708">MLSLGNVVKILGYAHNPSLTRNYSRLPMKPCQIPFKGLENCC</sequence>
<reference evidence="1" key="1">
    <citation type="journal article" date="2017" name="Nature">
        <title>The sunflower genome provides insights into oil metabolism, flowering and Asterid evolution.</title>
        <authorList>
            <person name="Badouin H."/>
            <person name="Gouzy J."/>
            <person name="Grassa C.J."/>
            <person name="Murat F."/>
            <person name="Staton S.E."/>
            <person name="Cottret L."/>
            <person name="Lelandais-Briere C."/>
            <person name="Owens G.L."/>
            <person name="Carrere S."/>
            <person name="Mayjonade B."/>
            <person name="Legrand L."/>
            <person name="Gill N."/>
            <person name="Kane N.C."/>
            <person name="Bowers J.E."/>
            <person name="Hubner S."/>
            <person name="Bellec A."/>
            <person name="Berard A."/>
            <person name="Berges H."/>
            <person name="Blanchet N."/>
            <person name="Boniface M.C."/>
            <person name="Brunel D."/>
            <person name="Catrice O."/>
            <person name="Chaidir N."/>
            <person name="Claudel C."/>
            <person name="Donnadieu C."/>
            <person name="Faraut T."/>
            <person name="Fievet G."/>
            <person name="Helmstetter N."/>
            <person name="King M."/>
            <person name="Knapp S.J."/>
            <person name="Lai Z."/>
            <person name="Le Paslier M.C."/>
            <person name="Lippi Y."/>
            <person name="Lorenzon L."/>
            <person name="Mandel J.R."/>
            <person name="Marage G."/>
            <person name="Marchand G."/>
            <person name="Marquand E."/>
            <person name="Bret-Mestries E."/>
            <person name="Morien E."/>
            <person name="Nambeesan S."/>
            <person name="Nguyen T."/>
            <person name="Pegot-Espagnet P."/>
            <person name="Pouilly N."/>
            <person name="Raftis F."/>
            <person name="Sallet E."/>
            <person name="Schiex T."/>
            <person name="Thomas J."/>
            <person name="Vandecasteele C."/>
            <person name="Vares D."/>
            <person name="Vear F."/>
            <person name="Vautrin S."/>
            <person name="Crespi M."/>
            <person name="Mangin B."/>
            <person name="Burke J.M."/>
            <person name="Salse J."/>
            <person name="Munos S."/>
            <person name="Vincourt P."/>
            <person name="Rieseberg L.H."/>
            <person name="Langlade N.B."/>
        </authorList>
    </citation>
    <scope>NUCLEOTIDE SEQUENCE</scope>
    <source>
        <tissue evidence="1">Leaves</tissue>
    </source>
</reference>
<evidence type="ECO:0000313" key="1">
    <source>
        <dbReference type="EMBL" id="KAF5779435.1"/>
    </source>
</evidence>
<name>A0A9K3MXK2_HELAN</name>
<organism evidence="1 2">
    <name type="scientific">Helianthus annuus</name>
    <name type="common">Common sunflower</name>
    <dbReference type="NCBI Taxonomy" id="4232"/>
    <lineage>
        <taxon>Eukaryota</taxon>
        <taxon>Viridiplantae</taxon>
        <taxon>Streptophyta</taxon>
        <taxon>Embryophyta</taxon>
        <taxon>Tracheophyta</taxon>
        <taxon>Spermatophyta</taxon>
        <taxon>Magnoliopsida</taxon>
        <taxon>eudicotyledons</taxon>
        <taxon>Gunneridae</taxon>
        <taxon>Pentapetalae</taxon>
        <taxon>asterids</taxon>
        <taxon>campanulids</taxon>
        <taxon>Asterales</taxon>
        <taxon>Asteraceae</taxon>
        <taxon>Asteroideae</taxon>
        <taxon>Heliantheae alliance</taxon>
        <taxon>Heliantheae</taxon>
        <taxon>Helianthus</taxon>
    </lineage>
</organism>
<dbReference type="Gramene" id="mRNA:HanXRQr2_Chr12g0559391">
    <property type="protein sequence ID" value="mRNA:HanXRQr2_Chr12g0559391"/>
    <property type="gene ID" value="HanXRQr2_Chr12g0559391"/>
</dbReference>
<reference evidence="1" key="2">
    <citation type="submission" date="2020-06" db="EMBL/GenBank/DDBJ databases">
        <title>Helianthus annuus Genome sequencing and assembly Release 2.</title>
        <authorList>
            <person name="Gouzy J."/>
            <person name="Langlade N."/>
            <person name="Munos S."/>
        </authorList>
    </citation>
    <scope>NUCLEOTIDE SEQUENCE</scope>
    <source>
        <tissue evidence="1">Leaves</tissue>
    </source>
</reference>